<dbReference type="GO" id="GO:0006357">
    <property type="term" value="P:regulation of transcription by RNA polymerase II"/>
    <property type="evidence" value="ECO:0007669"/>
    <property type="project" value="TreeGrafter"/>
</dbReference>
<dbReference type="InterPro" id="IPR011333">
    <property type="entry name" value="SKP1/BTB/POZ_sf"/>
</dbReference>
<dbReference type="GO" id="GO:0005634">
    <property type="term" value="C:nucleus"/>
    <property type="evidence" value="ECO:0007669"/>
    <property type="project" value="UniProtKB-SubCell"/>
</dbReference>
<dbReference type="AlphaFoldDB" id="A0A834M912"/>
<dbReference type="CDD" id="cd18315">
    <property type="entry name" value="BTB_POZ_BAB-like"/>
    <property type="match status" value="1"/>
</dbReference>
<dbReference type="OrthoDB" id="6425912at2759"/>
<dbReference type="EMBL" id="JAACXV010013711">
    <property type="protein sequence ID" value="KAF7272746.1"/>
    <property type="molecule type" value="Genomic_DNA"/>
</dbReference>
<keyword evidence="2" id="KW-0539">Nucleus</keyword>
<feature type="region of interest" description="Disordered" evidence="4">
    <location>
        <begin position="134"/>
        <end position="155"/>
    </location>
</feature>
<evidence type="ECO:0000256" key="3">
    <source>
        <dbReference type="PROSITE-ProRule" id="PRU00042"/>
    </source>
</evidence>
<dbReference type="Pfam" id="PF00651">
    <property type="entry name" value="BTB"/>
    <property type="match status" value="1"/>
</dbReference>
<proteinExistence type="predicted"/>
<dbReference type="GO" id="GO:0048513">
    <property type="term" value="P:animal organ development"/>
    <property type="evidence" value="ECO:0007669"/>
    <property type="project" value="UniProtKB-ARBA"/>
</dbReference>
<dbReference type="PANTHER" id="PTHR23110">
    <property type="entry name" value="BTB DOMAIN TRANSCRIPTION FACTOR"/>
    <property type="match status" value="1"/>
</dbReference>
<dbReference type="PROSITE" id="PS00028">
    <property type="entry name" value="ZINC_FINGER_C2H2_1"/>
    <property type="match status" value="1"/>
</dbReference>
<comment type="caution">
    <text evidence="7">The sequence shown here is derived from an EMBL/GenBank/DDBJ whole genome shotgun (WGS) entry which is preliminary data.</text>
</comment>
<evidence type="ECO:0000256" key="1">
    <source>
        <dbReference type="ARBA" id="ARBA00004123"/>
    </source>
</evidence>
<reference evidence="7" key="1">
    <citation type="submission" date="2020-08" db="EMBL/GenBank/DDBJ databases">
        <title>Genome sequencing and assembly of the red palm weevil Rhynchophorus ferrugineus.</title>
        <authorList>
            <person name="Dias G.B."/>
            <person name="Bergman C.M."/>
            <person name="Manee M."/>
        </authorList>
    </citation>
    <scope>NUCLEOTIDE SEQUENCE</scope>
    <source>
        <strain evidence="7">AA-2017</strain>
        <tissue evidence="7">Whole larva</tissue>
    </source>
</reference>
<gene>
    <name evidence="7" type="ORF">GWI33_014499</name>
</gene>
<keyword evidence="8" id="KW-1185">Reference proteome</keyword>
<organism evidence="7 8">
    <name type="scientific">Rhynchophorus ferrugineus</name>
    <name type="common">Red palm weevil</name>
    <name type="synonym">Curculio ferrugineus</name>
    <dbReference type="NCBI Taxonomy" id="354439"/>
    <lineage>
        <taxon>Eukaryota</taxon>
        <taxon>Metazoa</taxon>
        <taxon>Ecdysozoa</taxon>
        <taxon>Arthropoda</taxon>
        <taxon>Hexapoda</taxon>
        <taxon>Insecta</taxon>
        <taxon>Pterygota</taxon>
        <taxon>Neoptera</taxon>
        <taxon>Endopterygota</taxon>
        <taxon>Coleoptera</taxon>
        <taxon>Polyphaga</taxon>
        <taxon>Cucujiformia</taxon>
        <taxon>Curculionidae</taxon>
        <taxon>Dryophthorinae</taxon>
        <taxon>Rhynchophorus</taxon>
    </lineage>
</organism>
<dbReference type="Gene3D" id="3.30.710.10">
    <property type="entry name" value="Potassium Channel Kv1.1, Chain A"/>
    <property type="match status" value="1"/>
</dbReference>
<dbReference type="SMART" id="SM00355">
    <property type="entry name" value="ZnF_C2H2"/>
    <property type="match status" value="2"/>
</dbReference>
<protein>
    <submittedName>
        <fullName evidence="7">Uncharacterized protein</fullName>
    </submittedName>
</protein>
<dbReference type="PANTHER" id="PTHR23110:SF99">
    <property type="entry name" value="BROAD-COMPLEX CORE PROTEIN ISOFORM 6"/>
    <property type="match status" value="1"/>
</dbReference>
<dbReference type="InterPro" id="IPR051095">
    <property type="entry name" value="Dros_DevTransReg"/>
</dbReference>
<dbReference type="GO" id="GO:0048666">
    <property type="term" value="P:neuron development"/>
    <property type="evidence" value="ECO:0007669"/>
    <property type="project" value="UniProtKB-ARBA"/>
</dbReference>
<keyword evidence="3" id="KW-0479">Metal-binding</keyword>
<dbReference type="PROSITE" id="PS50157">
    <property type="entry name" value="ZINC_FINGER_C2H2_2"/>
    <property type="match status" value="1"/>
</dbReference>
<evidence type="ECO:0000256" key="4">
    <source>
        <dbReference type="SAM" id="MobiDB-lite"/>
    </source>
</evidence>
<dbReference type="GO" id="GO:0003006">
    <property type="term" value="P:developmental process involved in reproduction"/>
    <property type="evidence" value="ECO:0007669"/>
    <property type="project" value="UniProtKB-ARBA"/>
</dbReference>
<evidence type="ECO:0000313" key="7">
    <source>
        <dbReference type="EMBL" id="KAF7272746.1"/>
    </source>
</evidence>
<evidence type="ECO:0000259" key="6">
    <source>
        <dbReference type="PROSITE" id="PS50157"/>
    </source>
</evidence>
<dbReference type="SUPFAM" id="SSF57667">
    <property type="entry name" value="beta-beta-alpha zinc fingers"/>
    <property type="match status" value="1"/>
</dbReference>
<dbReference type="SUPFAM" id="SSF54695">
    <property type="entry name" value="POZ domain"/>
    <property type="match status" value="1"/>
</dbReference>
<accession>A0A834M912</accession>
<dbReference type="Pfam" id="PF00096">
    <property type="entry name" value="zf-C2H2"/>
    <property type="match status" value="1"/>
</dbReference>
<dbReference type="InterPro" id="IPR036236">
    <property type="entry name" value="Znf_C2H2_sf"/>
</dbReference>
<sequence>MHTDHLGNTMTDQFVLKWHYHETTLIQNLPYLLDNDILSDVTISVGAQHIKAHKIILAMCSVYFLQLFQEMKHTQHPVVVLHNASIEDVRAMLAFMYRGQCVVSKDQLPNLLSVAKLLKIQGLCDMKVPEKDVSAESIPSSDRTESTKTELKETTSTECSYDKEKTFENSTYVPSSITFKRHSTGYSTAINLSTDSKRQRLSSSPTWEKPQRATPENASPCTPEDTLPYPIPPTKKQSSPKETSETCKCFLCGKYLSNQYNLRVHMETHEEAYHACQSCPHVSRSRDALRKHVSYRHPEEYLTRKRKKPDSV</sequence>
<evidence type="ECO:0000256" key="2">
    <source>
        <dbReference type="ARBA" id="ARBA00023242"/>
    </source>
</evidence>
<evidence type="ECO:0000259" key="5">
    <source>
        <dbReference type="PROSITE" id="PS50097"/>
    </source>
</evidence>
<feature type="region of interest" description="Disordered" evidence="4">
    <location>
        <begin position="190"/>
        <end position="241"/>
    </location>
</feature>
<dbReference type="InterPro" id="IPR000210">
    <property type="entry name" value="BTB/POZ_dom"/>
</dbReference>
<dbReference type="Proteomes" id="UP000625711">
    <property type="component" value="Unassembled WGS sequence"/>
</dbReference>
<dbReference type="PROSITE" id="PS50097">
    <property type="entry name" value="BTB"/>
    <property type="match status" value="1"/>
</dbReference>
<dbReference type="InterPro" id="IPR013087">
    <property type="entry name" value="Znf_C2H2_type"/>
</dbReference>
<keyword evidence="3" id="KW-0862">Zinc</keyword>
<feature type="domain" description="C2H2-type" evidence="6">
    <location>
        <begin position="247"/>
        <end position="274"/>
    </location>
</feature>
<keyword evidence="3" id="KW-0863">Zinc-finger</keyword>
<name>A0A834M912_RHYFE</name>
<dbReference type="GO" id="GO:0008270">
    <property type="term" value="F:zinc ion binding"/>
    <property type="evidence" value="ECO:0007669"/>
    <property type="project" value="UniProtKB-KW"/>
</dbReference>
<evidence type="ECO:0000313" key="8">
    <source>
        <dbReference type="Proteomes" id="UP000625711"/>
    </source>
</evidence>
<dbReference type="Gene3D" id="3.30.160.60">
    <property type="entry name" value="Classic Zinc Finger"/>
    <property type="match status" value="1"/>
</dbReference>
<feature type="compositionally biased region" description="Basic and acidic residues" evidence="4">
    <location>
        <begin position="142"/>
        <end position="155"/>
    </location>
</feature>
<comment type="subcellular location">
    <subcellularLocation>
        <location evidence="1">Nucleus</location>
    </subcellularLocation>
</comment>
<dbReference type="SMART" id="SM00225">
    <property type="entry name" value="BTB"/>
    <property type="match status" value="1"/>
</dbReference>
<feature type="domain" description="BTB" evidence="5">
    <location>
        <begin position="39"/>
        <end position="105"/>
    </location>
</feature>